<dbReference type="Proteomes" id="UP000019132">
    <property type="component" value="Unassembled WGS sequence"/>
</dbReference>
<keyword evidence="2" id="KW-1185">Reference proteome</keyword>
<name>K3WLV2_GLOUD</name>
<evidence type="ECO:0000313" key="2">
    <source>
        <dbReference type="Proteomes" id="UP000019132"/>
    </source>
</evidence>
<reference evidence="1" key="3">
    <citation type="submission" date="2015-02" db="UniProtKB">
        <authorList>
            <consortium name="EnsemblProtists"/>
        </authorList>
    </citation>
    <scope>IDENTIFICATION</scope>
    <source>
        <strain evidence="1">DAOM BR144</strain>
    </source>
</reference>
<organism evidence="1 2">
    <name type="scientific">Globisporangium ultimum (strain ATCC 200006 / CBS 805.95 / DAOM BR144)</name>
    <name type="common">Pythium ultimum</name>
    <dbReference type="NCBI Taxonomy" id="431595"/>
    <lineage>
        <taxon>Eukaryota</taxon>
        <taxon>Sar</taxon>
        <taxon>Stramenopiles</taxon>
        <taxon>Oomycota</taxon>
        <taxon>Peronosporomycetes</taxon>
        <taxon>Pythiales</taxon>
        <taxon>Pythiaceae</taxon>
        <taxon>Globisporangium</taxon>
    </lineage>
</organism>
<dbReference type="EMBL" id="GL376625">
    <property type="status" value="NOT_ANNOTATED_CDS"/>
    <property type="molecule type" value="Genomic_DNA"/>
</dbReference>
<dbReference type="HOGENOM" id="CLU_2089672_0_0_1"/>
<dbReference type="AlphaFoldDB" id="K3WLV2"/>
<dbReference type="InParanoid" id="K3WLV2"/>
<dbReference type="VEuPathDB" id="FungiDB:PYU1_G005932"/>
<evidence type="ECO:0000313" key="1">
    <source>
        <dbReference type="EnsemblProtists" id="PYU1_T005944"/>
    </source>
</evidence>
<sequence>MSIVRQSAQATEAYDSNYYLVVFEMESCPAQLKGVTHIQAGTHSIFLHHVQQHSRIPCFTCFDPSHSSSKCTTEGGKPLIKHHRGFATRLLQPKSVTQLALQHVSVTEIQALIEESA</sequence>
<accession>K3WLV2</accession>
<reference evidence="2" key="2">
    <citation type="submission" date="2010-04" db="EMBL/GenBank/DDBJ databases">
        <authorList>
            <person name="Buell R."/>
            <person name="Hamilton J."/>
            <person name="Hostetler J."/>
        </authorList>
    </citation>
    <scope>NUCLEOTIDE SEQUENCE [LARGE SCALE GENOMIC DNA]</scope>
    <source>
        <strain evidence="2">DAOM:BR144</strain>
    </source>
</reference>
<dbReference type="EnsemblProtists" id="PYU1_T005944">
    <property type="protein sequence ID" value="PYU1_T005944"/>
    <property type="gene ID" value="PYU1_G005932"/>
</dbReference>
<reference evidence="2" key="1">
    <citation type="journal article" date="2010" name="Genome Biol.">
        <title>Genome sequence of the necrotrophic plant pathogen Pythium ultimum reveals original pathogenicity mechanisms and effector repertoire.</title>
        <authorList>
            <person name="Levesque C.A."/>
            <person name="Brouwer H."/>
            <person name="Cano L."/>
            <person name="Hamilton J.P."/>
            <person name="Holt C."/>
            <person name="Huitema E."/>
            <person name="Raffaele S."/>
            <person name="Robideau G.P."/>
            <person name="Thines M."/>
            <person name="Win J."/>
            <person name="Zerillo M.M."/>
            <person name="Beakes G.W."/>
            <person name="Boore J.L."/>
            <person name="Busam D."/>
            <person name="Dumas B."/>
            <person name="Ferriera S."/>
            <person name="Fuerstenberg S.I."/>
            <person name="Gachon C.M."/>
            <person name="Gaulin E."/>
            <person name="Govers F."/>
            <person name="Grenville-Briggs L."/>
            <person name="Horner N."/>
            <person name="Hostetler J."/>
            <person name="Jiang R.H."/>
            <person name="Johnson J."/>
            <person name="Krajaejun T."/>
            <person name="Lin H."/>
            <person name="Meijer H.J."/>
            <person name="Moore B."/>
            <person name="Morris P."/>
            <person name="Phuntmart V."/>
            <person name="Puiu D."/>
            <person name="Shetty J."/>
            <person name="Stajich J.E."/>
            <person name="Tripathy S."/>
            <person name="Wawra S."/>
            <person name="van West P."/>
            <person name="Whitty B.R."/>
            <person name="Coutinho P.M."/>
            <person name="Henrissat B."/>
            <person name="Martin F."/>
            <person name="Thomas P.D."/>
            <person name="Tyler B.M."/>
            <person name="De Vries R.P."/>
            <person name="Kamoun S."/>
            <person name="Yandell M."/>
            <person name="Tisserat N."/>
            <person name="Buell C.R."/>
        </authorList>
    </citation>
    <scope>NUCLEOTIDE SEQUENCE</scope>
    <source>
        <strain evidence="2">DAOM:BR144</strain>
    </source>
</reference>
<protein>
    <submittedName>
        <fullName evidence="1">Uncharacterized protein</fullName>
    </submittedName>
</protein>
<proteinExistence type="predicted"/>